<protein>
    <recommendedName>
        <fullName evidence="1">Halobacterial output domain-containing protein</fullName>
    </recommendedName>
</protein>
<comment type="caution">
    <text evidence="2">The sequence shown here is derived from an EMBL/GenBank/DDBJ whole genome shotgun (WGS) entry which is preliminary data.</text>
</comment>
<evidence type="ECO:0000259" key="1">
    <source>
        <dbReference type="Pfam" id="PF18545"/>
    </source>
</evidence>
<organism evidence="2 3">
    <name type="scientific">Haladaptatus pallidirubidus</name>
    <dbReference type="NCBI Taxonomy" id="1008152"/>
    <lineage>
        <taxon>Archaea</taxon>
        <taxon>Methanobacteriati</taxon>
        <taxon>Methanobacteriota</taxon>
        <taxon>Stenosarchaea group</taxon>
        <taxon>Halobacteria</taxon>
        <taxon>Halobacteriales</taxon>
        <taxon>Haladaptataceae</taxon>
        <taxon>Haladaptatus</taxon>
    </lineage>
</organism>
<dbReference type="InterPro" id="IPR040624">
    <property type="entry name" value="HalOD1"/>
</dbReference>
<feature type="domain" description="Halobacterial output" evidence="1">
    <location>
        <begin position="6"/>
        <end position="71"/>
    </location>
</feature>
<proteinExistence type="predicted"/>
<evidence type="ECO:0000313" key="2">
    <source>
        <dbReference type="EMBL" id="GAA5044082.1"/>
    </source>
</evidence>
<name>A0AAV3UD87_9EURY</name>
<keyword evidence="3" id="KW-1185">Reference proteome</keyword>
<dbReference type="Proteomes" id="UP001501729">
    <property type="component" value="Unassembled WGS sequence"/>
</dbReference>
<dbReference type="AlphaFoldDB" id="A0AAV3UD87"/>
<sequence length="76" mass="8333">MYGTARDSVVVTLARALGTVSNVHPTKLRPVLYDVVDIDSLQRLAGHEETSVYAAFNYGKYEVVVDGGEIRLYESG</sequence>
<evidence type="ECO:0000313" key="3">
    <source>
        <dbReference type="Proteomes" id="UP001501729"/>
    </source>
</evidence>
<reference evidence="2 3" key="1">
    <citation type="journal article" date="2019" name="Int. J. Syst. Evol. Microbiol.">
        <title>The Global Catalogue of Microorganisms (GCM) 10K type strain sequencing project: providing services to taxonomists for standard genome sequencing and annotation.</title>
        <authorList>
            <consortium name="The Broad Institute Genomics Platform"/>
            <consortium name="The Broad Institute Genome Sequencing Center for Infectious Disease"/>
            <person name="Wu L."/>
            <person name="Ma J."/>
        </authorList>
    </citation>
    <scope>NUCLEOTIDE SEQUENCE [LARGE SCALE GENOMIC DNA]</scope>
    <source>
        <strain evidence="2 3">JCM 17504</strain>
    </source>
</reference>
<dbReference type="Pfam" id="PF18545">
    <property type="entry name" value="HalOD1"/>
    <property type="match status" value="1"/>
</dbReference>
<gene>
    <name evidence="2" type="ORF">GCM10025751_09840</name>
</gene>
<accession>A0AAV3UD87</accession>
<dbReference type="EMBL" id="BAABKX010000001">
    <property type="protein sequence ID" value="GAA5044082.1"/>
    <property type="molecule type" value="Genomic_DNA"/>
</dbReference>